<evidence type="ECO:0000256" key="8">
    <source>
        <dbReference type="ARBA" id="ARBA00023136"/>
    </source>
</evidence>
<dbReference type="AlphaFoldDB" id="A0A6J6VUC2"/>
<feature type="domain" description="ABC transporter" evidence="9">
    <location>
        <begin position="2"/>
        <end position="236"/>
    </location>
</feature>
<keyword evidence="5" id="KW-0547">Nucleotide-binding</keyword>
<name>A0A6J6VUC2_9ZZZZ</name>
<dbReference type="GO" id="GO:0016887">
    <property type="term" value="F:ATP hydrolysis activity"/>
    <property type="evidence" value="ECO:0007669"/>
    <property type="project" value="InterPro"/>
</dbReference>
<dbReference type="SUPFAM" id="SSF52540">
    <property type="entry name" value="P-loop containing nucleoside triphosphate hydrolases"/>
    <property type="match status" value="1"/>
</dbReference>
<dbReference type="InterPro" id="IPR003439">
    <property type="entry name" value="ABC_transporter-like_ATP-bd"/>
</dbReference>
<keyword evidence="6" id="KW-0067">ATP-binding</keyword>
<reference evidence="10" key="1">
    <citation type="submission" date="2020-05" db="EMBL/GenBank/DDBJ databases">
        <authorList>
            <person name="Chiriac C."/>
            <person name="Salcher M."/>
            <person name="Ghai R."/>
            <person name="Kavagutti S V."/>
        </authorList>
    </citation>
    <scope>NUCLEOTIDE SEQUENCE</scope>
</reference>
<evidence type="ECO:0000256" key="2">
    <source>
        <dbReference type="ARBA" id="ARBA00005417"/>
    </source>
</evidence>
<evidence type="ECO:0000256" key="7">
    <source>
        <dbReference type="ARBA" id="ARBA00022970"/>
    </source>
</evidence>
<evidence type="ECO:0000256" key="5">
    <source>
        <dbReference type="ARBA" id="ARBA00022741"/>
    </source>
</evidence>
<organism evidence="10">
    <name type="scientific">freshwater metagenome</name>
    <dbReference type="NCBI Taxonomy" id="449393"/>
    <lineage>
        <taxon>unclassified sequences</taxon>
        <taxon>metagenomes</taxon>
        <taxon>ecological metagenomes</taxon>
    </lineage>
</organism>
<dbReference type="PROSITE" id="PS50893">
    <property type="entry name" value="ABC_TRANSPORTER_2"/>
    <property type="match status" value="1"/>
</dbReference>
<dbReference type="Gene3D" id="3.40.50.300">
    <property type="entry name" value="P-loop containing nucleotide triphosphate hydrolases"/>
    <property type="match status" value="1"/>
</dbReference>
<accession>A0A6J6VUC2</accession>
<dbReference type="InterPro" id="IPR003593">
    <property type="entry name" value="AAA+_ATPase"/>
</dbReference>
<dbReference type="PANTHER" id="PTHR43166">
    <property type="entry name" value="AMINO ACID IMPORT ATP-BINDING PROTEIN"/>
    <property type="match status" value="1"/>
</dbReference>
<dbReference type="InterPro" id="IPR027417">
    <property type="entry name" value="P-loop_NTPase"/>
</dbReference>
<keyword evidence="8" id="KW-0472">Membrane</keyword>
<dbReference type="Pfam" id="PF00005">
    <property type="entry name" value="ABC_tran"/>
    <property type="match status" value="1"/>
</dbReference>
<keyword evidence="7" id="KW-0029">Amino-acid transport</keyword>
<dbReference type="SMART" id="SM00382">
    <property type="entry name" value="AAA"/>
    <property type="match status" value="1"/>
</dbReference>
<dbReference type="PANTHER" id="PTHR43166:SF9">
    <property type="entry name" value="GLUTAMATE_ASPARTATE IMPORT ATP-BINDING PROTEIN GLTL"/>
    <property type="match status" value="1"/>
</dbReference>
<protein>
    <submittedName>
        <fullName evidence="10">Unannotated protein</fullName>
    </submittedName>
</protein>
<evidence type="ECO:0000313" key="10">
    <source>
        <dbReference type="EMBL" id="CAB4774523.1"/>
    </source>
</evidence>
<comment type="subcellular location">
    <subcellularLocation>
        <location evidence="1">Cell membrane</location>
        <topology evidence="1">Peripheral membrane protein</topology>
    </subcellularLocation>
</comment>
<evidence type="ECO:0000259" key="9">
    <source>
        <dbReference type="PROSITE" id="PS50893"/>
    </source>
</evidence>
<dbReference type="GO" id="GO:0005886">
    <property type="term" value="C:plasma membrane"/>
    <property type="evidence" value="ECO:0007669"/>
    <property type="project" value="UniProtKB-SubCell"/>
</dbReference>
<evidence type="ECO:0000256" key="1">
    <source>
        <dbReference type="ARBA" id="ARBA00004202"/>
    </source>
</evidence>
<proteinExistence type="inferred from homology"/>
<evidence type="ECO:0000256" key="6">
    <source>
        <dbReference type="ARBA" id="ARBA00022840"/>
    </source>
</evidence>
<dbReference type="GO" id="GO:0005524">
    <property type="term" value="F:ATP binding"/>
    <property type="evidence" value="ECO:0007669"/>
    <property type="project" value="UniProtKB-KW"/>
</dbReference>
<dbReference type="EMBL" id="CAFAAB010000005">
    <property type="protein sequence ID" value="CAB4774523.1"/>
    <property type="molecule type" value="Genomic_DNA"/>
</dbReference>
<dbReference type="GO" id="GO:0015424">
    <property type="term" value="F:ABC-type amino acid transporter activity"/>
    <property type="evidence" value="ECO:0007669"/>
    <property type="project" value="InterPro"/>
</dbReference>
<dbReference type="PROSITE" id="PS00211">
    <property type="entry name" value="ABC_TRANSPORTER_1"/>
    <property type="match status" value="1"/>
</dbReference>
<sequence length="243" mass="26904">MIELHNVHKQFDQRTVLHGVTLELQAHEVVCLLGSSGSGKSTLLRCINLLERIEQGDIIFRGQSLLDERIDVDLVRRHIGIVFQAFNLFPHLNVLDNISLGPLRALGRPRNEVESEARELLGRIGLGTRSNDYPDQLSGGQQQRVAIARALAMQPDVLLLDEVTSALDPTLVGEVLDLLSDLAIQGTTMLIATHEMQFARDVAHRVALLDAGRLVEVAPAKQFFDSPSQPETIDFLSRVPKTQ</sequence>
<dbReference type="InterPro" id="IPR050086">
    <property type="entry name" value="MetN_ABC_transporter-like"/>
</dbReference>
<keyword evidence="3" id="KW-0813">Transport</keyword>
<dbReference type="CDD" id="cd03262">
    <property type="entry name" value="ABC_HisP_GlnQ"/>
    <property type="match status" value="1"/>
</dbReference>
<gene>
    <name evidence="10" type="ORF">UFOPK2958_00108</name>
</gene>
<dbReference type="PIRSF" id="PIRSF039085">
    <property type="entry name" value="ABC_ATPase_HisP"/>
    <property type="match status" value="1"/>
</dbReference>
<dbReference type="InterPro" id="IPR017871">
    <property type="entry name" value="ABC_transporter-like_CS"/>
</dbReference>
<keyword evidence="4" id="KW-1003">Cell membrane</keyword>
<evidence type="ECO:0000256" key="3">
    <source>
        <dbReference type="ARBA" id="ARBA00022448"/>
    </source>
</evidence>
<evidence type="ECO:0000256" key="4">
    <source>
        <dbReference type="ARBA" id="ARBA00022475"/>
    </source>
</evidence>
<dbReference type="InterPro" id="IPR030679">
    <property type="entry name" value="ABC_ATPase_HisP-typ"/>
</dbReference>
<comment type="similarity">
    <text evidence="2">Belongs to the ABC transporter superfamily.</text>
</comment>